<evidence type="ECO:0000256" key="2">
    <source>
        <dbReference type="ARBA" id="ARBA00009726"/>
    </source>
</evidence>
<feature type="domain" description="ABC transporter" evidence="11">
    <location>
        <begin position="738"/>
        <end position="971"/>
    </location>
</feature>
<dbReference type="Proteomes" id="UP001367676">
    <property type="component" value="Unassembled WGS sequence"/>
</dbReference>
<protein>
    <submittedName>
        <fullName evidence="13">Uncharacterized protein</fullName>
    </submittedName>
</protein>
<feature type="transmembrane region" description="Helical" evidence="10">
    <location>
        <begin position="585"/>
        <end position="605"/>
    </location>
</feature>
<dbReference type="FunFam" id="3.40.50.300:FF:000973">
    <property type="entry name" value="Multidrug resistance-associated protein 4"/>
    <property type="match status" value="1"/>
</dbReference>
<dbReference type="Gene3D" id="3.40.50.300">
    <property type="entry name" value="P-loop containing nucleotide triphosphate hydrolases"/>
    <property type="match status" value="2"/>
</dbReference>
<gene>
    <name evidence="13" type="ORF">V9T40_013821</name>
</gene>
<comment type="caution">
    <text evidence="13">The sequence shown here is derived from an EMBL/GenBank/DDBJ whole genome shotgun (WGS) entry which is preliminary data.</text>
</comment>
<feature type="transmembrane region" description="Helical" evidence="10">
    <location>
        <begin position="485"/>
        <end position="504"/>
    </location>
</feature>
<feature type="domain" description="ABC transmembrane type-1" evidence="12">
    <location>
        <begin position="438"/>
        <end position="686"/>
    </location>
</feature>
<evidence type="ECO:0000256" key="6">
    <source>
        <dbReference type="ARBA" id="ARBA00022741"/>
    </source>
</evidence>
<dbReference type="PROSITE" id="PS50893">
    <property type="entry name" value="ABC_TRANSPORTER_2"/>
    <property type="match status" value="2"/>
</dbReference>
<evidence type="ECO:0000256" key="8">
    <source>
        <dbReference type="ARBA" id="ARBA00022989"/>
    </source>
</evidence>
<dbReference type="GO" id="GO:0016887">
    <property type="term" value="F:ATP hydrolysis activity"/>
    <property type="evidence" value="ECO:0007669"/>
    <property type="project" value="InterPro"/>
</dbReference>
<keyword evidence="14" id="KW-1185">Reference proteome</keyword>
<dbReference type="CDD" id="cd03250">
    <property type="entry name" value="ABCC_MRP_domain1"/>
    <property type="match status" value="1"/>
</dbReference>
<reference evidence="13 14" key="1">
    <citation type="submission" date="2024-03" db="EMBL/GenBank/DDBJ databases">
        <title>Adaptation during the transition from Ophiocordyceps entomopathogen to insect associate is accompanied by gene loss and intensified selection.</title>
        <authorList>
            <person name="Ward C.M."/>
            <person name="Onetto C.A."/>
            <person name="Borneman A.R."/>
        </authorList>
    </citation>
    <scope>NUCLEOTIDE SEQUENCE [LARGE SCALE GENOMIC DNA]</scope>
    <source>
        <strain evidence="13">AWRI1</strain>
        <tissue evidence="13">Single Adult Female</tissue>
    </source>
</reference>
<organism evidence="13 14">
    <name type="scientific">Parthenolecanium corni</name>
    <dbReference type="NCBI Taxonomy" id="536013"/>
    <lineage>
        <taxon>Eukaryota</taxon>
        <taxon>Metazoa</taxon>
        <taxon>Ecdysozoa</taxon>
        <taxon>Arthropoda</taxon>
        <taxon>Hexapoda</taxon>
        <taxon>Insecta</taxon>
        <taxon>Pterygota</taxon>
        <taxon>Neoptera</taxon>
        <taxon>Paraneoptera</taxon>
        <taxon>Hemiptera</taxon>
        <taxon>Sternorrhyncha</taxon>
        <taxon>Coccoidea</taxon>
        <taxon>Coccidae</taxon>
        <taxon>Parthenolecanium</taxon>
    </lineage>
</organism>
<dbReference type="SMART" id="SM00382">
    <property type="entry name" value="AAA"/>
    <property type="match status" value="2"/>
</dbReference>
<evidence type="ECO:0000259" key="11">
    <source>
        <dbReference type="PROSITE" id="PS50893"/>
    </source>
</evidence>
<evidence type="ECO:0000256" key="5">
    <source>
        <dbReference type="ARBA" id="ARBA00022737"/>
    </source>
</evidence>
<feature type="transmembrane region" description="Helical" evidence="10">
    <location>
        <begin position="87"/>
        <end position="106"/>
    </location>
</feature>
<keyword evidence="4 10" id="KW-0812">Transmembrane</keyword>
<dbReference type="InterPro" id="IPR003439">
    <property type="entry name" value="ABC_transporter-like_ATP-bd"/>
</dbReference>
<dbReference type="InterPro" id="IPR011527">
    <property type="entry name" value="ABC1_TM_dom"/>
</dbReference>
<feature type="transmembrane region" description="Helical" evidence="10">
    <location>
        <begin position="432"/>
        <end position="456"/>
    </location>
</feature>
<evidence type="ECO:0000313" key="13">
    <source>
        <dbReference type="EMBL" id="KAK7582376.1"/>
    </source>
</evidence>
<dbReference type="InterPro" id="IPR017871">
    <property type="entry name" value="ABC_transporter-like_CS"/>
</dbReference>
<evidence type="ECO:0000256" key="9">
    <source>
        <dbReference type="ARBA" id="ARBA00023136"/>
    </source>
</evidence>
<keyword evidence="5" id="KW-0677">Repeat</keyword>
<feature type="transmembrane region" description="Helical" evidence="10">
    <location>
        <begin position="45"/>
        <end position="67"/>
    </location>
</feature>
<evidence type="ECO:0000256" key="1">
    <source>
        <dbReference type="ARBA" id="ARBA00004141"/>
    </source>
</evidence>
<dbReference type="GO" id="GO:0016020">
    <property type="term" value="C:membrane"/>
    <property type="evidence" value="ECO:0007669"/>
    <property type="project" value="UniProtKB-SubCell"/>
</dbReference>
<evidence type="ECO:0000259" key="12">
    <source>
        <dbReference type="PROSITE" id="PS50929"/>
    </source>
</evidence>
<dbReference type="PANTHER" id="PTHR24223">
    <property type="entry name" value="ATP-BINDING CASSETTE SUB-FAMILY C"/>
    <property type="match status" value="1"/>
</dbReference>
<evidence type="ECO:0000313" key="14">
    <source>
        <dbReference type="Proteomes" id="UP001367676"/>
    </source>
</evidence>
<keyword evidence="3" id="KW-0813">Transport</keyword>
<dbReference type="Gene3D" id="1.20.1560.10">
    <property type="entry name" value="ABC transporter type 1, transmembrane domain"/>
    <property type="match status" value="2"/>
</dbReference>
<dbReference type="FunFam" id="3.40.50.300:FF:000163">
    <property type="entry name" value="Multidrug resistance-associated protein member 4"/>
    <property type="match status" value="1"/>
</dbReference>
<sequence length="1003" mass="112112">MSAASVKRIQTMDEIICGIQIIKMYAWEKPFEELIQKLRGSELTLIRKFVVILGLQITSALVLWLMARYILVMVYAALGGDVLPEQIFVALGYCGILANTVCISSLKSLGEIPQAYKCIKRVQRFLELEEFKKLNIQTTNSKEYAIRFSNVKANWTVDSSRNTIHDLSLTIKKDELTTIIGQVGSGKTSLLSVILGELPISDGKISISGSVSYYCQVPWIFAGTIRENILFGKDFEQSRYGQVIEACALNIDFKSLPNGDHTLIGERGVTLSGGQKARVTLARAIYQRADIYLLDDPLSAIDAGVGKYIFEKCLLDFLKDKTRVLVTHQQQFLKNCHKVVLLHEGALGVEGKYEEIMKSGAKYSSMLNIVHLHDKNEKGKNISSPTGSLENIIQDIDDFETNNRKELEKEDNEKSSSQALIKYIYNGIGSKGLLAMLILCIVTQMTINISEIWVAIWTHYTASILSHSLKPENWWILPDENSKNSMFMIVYSVIVIIALILIATRNHLFALGGFYCSKKIHNMSFKGVIRTHSSFFHNNPSGRILNRFSKDLGVADLGLTSCLIDAVTCALQAVSSFLISASVNPIYIIPAAMAFIGLFIIRRFYLKTSVTLKRLESITNSPILVHVHSTLNGLTTIRANAAADKLIEQFHEYQDIHTAAWYFYCMSQTISGSEVGLALMQISTILDYLSWALIQSAEVNNQITSVDRLMKYSSLPAEPQPEKEPDPKITNWPSRGKISFNDVNLKYNLDSEWSIHNVSFNIQPMEKVGIVGRTGAGKTSLLAALFRLGHLSGTITIDDRDTSSVYLENLRSSISIIPQDPVLFSGTIRKNLDPFGEYSDAALWDALDQAELKHTISVKEAGLNYEVSEGGKNFSVGQRQLICLARAVLRNNKILVLDEATANVDQQTDCVIQKTIKEKFRTCTVLTVAHRLNTIIDSDIILVMDGGTLVEMGHPHELLLNQESYFKQLILKTGKTMSTILQDIARKNFNDRRKKLPSQKKNV</sequence>
<evidence type="ECO:0000256" key="4">
    <source>
        <dbReference type="ARBA" id="ARBA00022692"/>
    </source>
</evidence>
<comment type="similarity">
    <text evidence="2">Belongs to the ABC transporter superfamily. ABCC family. Conjugate transporter (TC 3.A.1.208) subfamily.</text>
</comment>
<evidence type="ECO:0000256" key="3">
    <source>
        <dbReference type="ARBA" id="ARBA00022448"/>
    </source>
</evidence>
<dbReference type="PANTHER" id="PTHR24223:SF456">
    <property type="entry name" value="MULTIDRUG RESISTANCE-ASSOCIATED PROTEIN LETHAL(2)03659"/>
    <property type="match status" value="1"/>
</dbReference>
<dbReference type="CDD" id="cd03244">
    <property type="entry name" value="ABCC_MRP_domain2"/>
    <property type="match status" value="1"/>
</dbReference>
<dbReference type="InterPro" id="IPR036640">
    <property type="entry name" value="ABC1_TM_sf"/>
</dbReference>
<dbReference type="GO" id="GO:0140359">
    <property type="term" value="F:ABC-type transporter activity"/>
    <property type="evidence" value="ECO:0007669"/>
    <property type="project" value="InterPro"/>
</dbReference>
<dbReference type="InterPro" id="IPR027417">
    <property type="entry name" value="P-loop_NTPase"/>
</dbReference>
<keyword evidence="8 10" id="KW-1133">Transmembrane helix</keyword>
<evidence type="ECO:0000256" key="10">
    <source>
        <dbReference type="SAM" id="Phobius"/>
    </source>
</evidence>
<dbReference type="GO" id="GO:0005524">
    <property type="term" value="F:ATP binding"/>
    <property type="evidence" value="ECO:0007669"/>
    <property type="project" value="UniProtKB-KW"/>
</dbReference>
<feature type="domain" description="ABC transmembrane type-1" evidence="12">
    <location>
        <begin position="1"/>
        <end position="101"/>
    </location>
</feature>
<dbReference type="InterPro" id="IPR003593">
    <property type="entry name" value="AAA+_ATPase"/>
</dbReference>
<dbReference type="PROSITE" id="PS00211">
    <property type="entry name" value="ABC_TRANSPORTER_1"/>
    <property type="match status" value="2"/>
</dbReference>
<dbReference type="AlphaFoldDB" id="A0AAN9TFL7"/>
<dbReference type="Pfam" id="PF00005">
    <property type="entry name" value="ABC_tran"/>
    <property type="match status" value="2"/>
</dbReference>
<keyword evidence="7" id="KW-0067">ATP-binding</keyword>
<evidence type="ECO:0000256" key="7">
    <source>
        <dbReference type="ARBA" id="ARBA00022840"/>
    </source>
</evidence>
<feature type="domain" description="ABC transporter" evidence="11">
    <location>
        <begin position="146"/>
        <end position="369"/>
    </location>
</feature>
<comment type="subcellular location">
    <subcellularLocation>
        <location evidence="1">Membrane</location>
        <topology evidence="1">Multi-pass membrane protein</topology>
    </subcellularLocation>
</comment>
<dbReference type="Pfam" id="PF00664">
    <property type="entry name" value="ABC_membrane"/>
    <property type="match status" value="1"/>
</dbReference>
<keyword evidence="9 10" id="KW-0472">Membrane</keyword>
<proteinExistence type="inferred from homology"/>
<dbReference type="PROSITE" id="PS50929">
    <property type="entry name" value="ABC_TM1F"/>
    <property type="match status" value="2"/>
</dbReference>
<keyword evidence="6" id="KW-0547">Nucleotide-binding</keyword>
<dbReference type="EMBL" id="JBBCAQ010000033">
    <property type="protein sequence ID" value="KAK7582376.1"/>
    <property type="molecule type" value="Genomic_DNA"/>
</dbReference>
<dbReference type="SUPFAM" id="SSF52540">
    <property type="entry name" value="P-loop containing nucleoside triphosphate hydrolases"/>
    <property type="match status" value="2"/>
</dbReference>
<accession>A0AAN9TFL7</accession>
<dbReference type="CDD" id="cd18580">
    <property type="entry name" value="ABC_6TM_ABCC_D2"/>
    <property type="match status" value="1"/>
</dbReference>
<name>A0AAN9TFL7_9HEMI</name>
<dbReference type="InterPro" id="IPR050173">
    <property type="entry name" value="ABC_transporter_C-like"/>
</dbReference>
<dbReference type="SUPFAM" id="SSF90123">
    <property type="entry name" value="ABC transporter transmembrane region"/>
    <property type="match status" value="2"/>
</dbReference>
<dbReference type="InterPro" id="IPR044726">
    <property type="entry name" value="ABCC_6TM_D2"/>
</dbReference>